<evidence type="ECO:0000256" key="7">
    <source>
        <dbReference type="ARBA" id="ARBA00023136"/>
    </source>
</evidence>
<dbReference type="PANTHER" id="PTHR21716:SF67">
    <property type="entry name" value="TRANSPORT PROTEIN YDIK-RELATED"/>
    <property type="match status" value="1"/>
</dbReference>
<keyword evidence="5 8" id="KW-0812">Transmembrane</keyword>
<evidence type="ECO:0000256" key="5">
    <source>
        <dbReference type="ARBA" id="ARBA00022692"/>
    </source>
</evidence>
<keyword evidence="4" id="KW-1003">Cell membrane</keyword>
<dbReference type="AlphaFoldDB" id="A0A494XYZ4"/>
<evidence type="ECO:0000256" key="3">
    <source>
        <dbReference type="ARBA" id="ARBA00022448"/>
    </source>
</evidence>
<gene>
    <name evidence="9" type="primary">ydiK</name>
    <name evidence="9" type="ORF">D7S86_16675</name>
</gene>
<feature type="transmembrane region" description="Helical" evidence="8">
    <location>
        <begin position="159"/>
        <end position="186"/>
    </location>
</feature>
<evidence type="ECO:0000256" key="4">
    <source>
        <dbReference type="ARBA" id="ARBA00022475"/>
    </source>
</evidence>
<dbReference type="GO" id="GO:0005886">
    <property type="term" value="C:plasma membrane"/>
    <property type="evidence" value="ECO:0007669"/>
    <property type="project" value="UniProtKB-SubCell"/>
</dbReference>
<organism evidence="9 10">
    <name type="scientific">Pararobbsia silviterrae</name>
    <dbReference type="NCBI Taxonomy" id="1792498"/>
    <lineage>
        <taxon>Bacteria</taxon>
        <taxon>Pseudomonadati</taxon>
        <taxon>Pseudomonadota</taxon>
        <taxon>Betaproteobacteria</taxon>
        <taxon>Burkholderiales</taxon>
        <taxon>Burkholderiaceae</taxon>
        <taxon>Pararobbsia</taxon>
    </lineage>
</organism>
<name>A0A494XYZ4_9BURK</name>
<feature type="transmembrane region" description="Helical" evidence="8">
    <location>
        <begin position="316"/>
        <end position="346"/>
    </location>
</feature>
<dbReference type="InterPro" id="IPR002549">
    <property type="entry name" value="AI-2E-like"/>
</dbReference>
<keyword evidence="6 8" id="KW-1133">Transmembrane helix</keyword>
<keyword evidence="7 8" id="KW-0472">Membrane</keyword>
<protein>
    <submittedName>
        <fullName evidence="9">AI-2E family transporter YdiK</fullName>
    </submittedName>
</protein>
<evidence type="ECO:0000256" key="2">
    <source>
        <dbReference type="ARBA" id="ARBA00009773"/>
    </source>
</evidence>
<proteinExistence type="inferred from homology"/>
<comment type="subcellular location">
    <subcellularLocation>
        <location evidence="1">Cell membrane</location>
        <topology evidence="1">Multi-pass membrane protein</topology>
    </subcellularLocation>
</comment>
<feature type="transmembrane region" description="Helical" evidence="8">
    <location>
        <begin position="40"/>
        <end position="58"/>
    </location>
</feature>
<dbReference type="NCBIfam" id="NF008216">
    <property type="entry name" value="PRK10983.1"/>
    <property type="match status" value="1"/>
</dbReference>
<keyword evidence="10" id="KW-1185">Reference proteome</keyword>
<feature type="transmembrane region" description="Helical" evidence="8">
    <location>
        <begin position="67"/>
        <end position="89"/>
    </location>
</feature>
<feature type="transmembrane region" description="Helical" evidence="8">
    <location>
        <begin position="12"/>
        <end position="34"/>
    </location>
</feature>
<dbReference type="PANTHER" id="PTHR21716">
    <property type="entry name" value="TRANSMEMBRANE PROTEIN"/>
    <property type="match status" value="1"/>
</dbReference>
<keyword evidence="3" id="KW-0813">Transport</keyword>
<evidence type="ECO:0000256" key="6">
    <source>
        <dbReference type="ARBA" id="ARBA00022989"/>
    </source>
</evidence>
<evidence type="ECO:0000313" key="10">
    <source>
        <dbReference type="Proteomes" id="UP000270342"/>
    </source>
</evidence>
<comment type="caution">
    <text evidence="9">The sequence shown here is derived from an EMBL/GenBank/DDBJ whole genome shotgun (WGS) entry which is preliminary data.</text>
</comment>
<dbReference type="Proteomes" id="UP000270342">
    <property type="component" value="Unassembled WGS sequence"/>
</dbReference>
<dbReference type="Pfam" id="PF01594">
    <property type="entry name" value="AI-2E_transport"/>
    <property type="match status" value="1"/>
</dbReference>
<comment type="similarity">
    <text evidence="2">Belongs to the autoinducer-2 exporter (AI-2E) (TC 2.A.86) family.</text>
</comment>
<dbReference type="EMBL" id="RBZU01000007">
    <property type="protein sequence ID" value="RKP53354.1"/>
    <property type="molecule type" value="Genomic_DNA"/>
</dbReference>
<feature type="transmembrane region" description="Helical" evidence="8">
    <location>
        <begin position="207"/>
        <end position="230"/>
    </location>
</feature>
<evidence type="ECO:0000256" key="8">
    <source>
        <dbReference type="SAM" id="Phobius"/>
    </source>
</evidence>
<reference evidence="9 10" key="1">
    <citation type="submission" date="2018-10" db="EMBL/GenBank/DDBJ databases">
        <title>Robbsia sp. DHC34, isolated from soil.</title>
        <authorList>
            <person name="Gao Z.-H."/>
            <person name="Qiu L.-H."/>
        </authorList>
    </citation>
    <scope>NUCLEOTIDE SEQUENCE [LARGE SCALE GENOMIC DNA]</scope>
    <source>
        <strain evidence="9 10">DHC34</strain>
    </source>
</reference>
<dbReference type="OrthoDB" id="106838at2"/>
<accession>A0A494XYZ4</accession>
<evidence type="ECO:0000256" key="1">
    <source>
        <dbReference type="ARBA" id="ARBA00004651"/>
    </source>
</evidence>
<sequence length="384" mass="40635">MEPILNRAQNIDLARNLLVIVILSALAAGSFYVMRPFIPGLIWAATIVIATWPLMLGLQHRLGNRRWLATAILLAGLVVVIVLPLYSAISTLAEHAADIMDSIKALPTYSLPPPPDWVAKLPLLGSRAASEWQKLSDAGPGGLLAKLEPYLTLAARWMLGHAAIVGAFVVHMCITIIIAGILYMNGEAAASLMMRFAARTAGERGTAAIRLTGLSIRAVALGIVVTAIAQSAIGGIGLWICGVPGAGILTAIMLMLCLAQIGPLPPLVGGIVYLFWHDAHVTGVVLIVITVLAAMLDNFLRPMLIRRGVDLPMLLILSGVLGGMFAFGIVGLFMGPVILAVTFTLLRAWIDEVPPEHSADPVIDALLTAPADADHAPVKRAQDV</sequence>
<evidence type="ECO:0000313" key="9">
    <source>
        <dbReference type="EMBL" id="RKP53354.1"/>
    </source>
</evidence>
<feature type="transmembrane region" description="Helical" evidence="8">
    <location>
        <begin position="271"/>
        <end position="296"/>
    </location>
</feature>